<feature type="region of interest" description="Disordered" evidence="1">
    <location>
        <begin position="1"/>
        <end position="23"/>
    </location>
</feature>
<name>A0A2Z6NB71_TRISU</name>
<feature type="compositionally biased region" description="Basic and acidic residues" evidence="1">
    <location>
        <begin position="1"/>
        <end position="11"/>
    </location>
</feature>
<dbReference type="Proteomes" id="UP000242715">
    <property type="component" value="Unassembled WGS sequence"/>
</dbReference>
<gene>
    <name evidence="2" type="ORF">TSUD_300500</name>
</gene>
<proteinExistence type="predicted"/>
<evidence type="ECO:0000256" key="1">
    <source>
        <dbReference type="SAM" id="MobiDB-lite"/>
    </source>
</evidence>
<dbReference type="EMBL" id="DF973836">
    <property type="protein sequence ID" value="GAU40971.1"/>
    <property type="molecule type" value="Genomic_DNA"/>
</dbReference>
<keyword evidence="3" id="KW-1185">Reference proteome</keyword>
<evidence type="ECO:0000313" key="3">
    <source>
        <dbReference type="Proteomes" id="UP000242715"/>
    </source>
</evidence>
<protein>
    <submittedName>
        <fullName evidence="2">Uncharacterized protein</fullName>
    </submittedName>
</protein>
<dbReference type="AlphaFoldDB" id="A0A2Z6NB71"/>
<accession>A0A2Z6NB71</accession>
<reference evidence="3" key="1">
    <citation type="journal article" date="2017" name="Front. Plant Sci.">
        <title>Climate Clever Clovers: New Paradigm to Reduce the Environmental Footprint of Ruminants by Breeding Low Methanogenic Forages Utilizing Haplotype Variation.</title>
        <authorList>
            <person name="Kaur P."/>
            <person name="Appels R."/>
            <person name="Bayer P.E."/>
            <person name="Keeble-Gagnere G."/>
            <person name="Wang J."/>
            <person name="Hirakawa H."/>
            <person name="Shirasawa K."/>
            <person name="Vercoe P."/>
            <person name="Stefanova K."/>
            <person name="Durmic Z."/>
            <person name="Nichols P."/>
            <person name="Revell C."/>
            <person name="Isobe S.N."/>
            <person name="Edwards D."/>
            <person name="Erskine W."/>
        </authorList>
    </citation>
    <scope>NUCLEOTIDE SEQUENCE [LARGE SCALE GENOMIC DNA]</scope>
    <source>
        <strain evidence="3">cv. Daliak</strain>
    </source>
</reference>
<feature type="region of interest" description="Disordered" evidence="1">
    <location>
        <begin position="31"/>
        <end position="50"/>
    </location>
</feature>
<evidence type="ECO:0000313" key="2">
    <source>
        <dbReference type="EMBL" id="GAU40971.1"/>
    </source>
</evidence>
<sequence length="50" mass="5566">MTKNNTERIEIAQRGNTQNDEHEKLQISVLTEKRGGATDDNNDDAGINPI</sequence>
<organism evidence="2 3">
    <name type="scientific">Trifolium subterraneum</name>
    <name type="common">Subterranean clover</name>
    <dbReference type="NCBI Taxonomy" id="3900"/>
    <lineage>
        <taxon>Eukaryota</taxon>
        <taxon>Viridiplantae</taxon>
        <taxon>Streptophyta</taxon>
        <taxon>Embryophyta</taxon>
        <taxon>Tracheophyta</taxon>
        <taxon>Spermatophyta</taxon>
        <taxon>Magnoliopsida</taxon>
        <taxon>eudicotyledons</taxon>
        <taxon>Gunneridae</taxon>
        <taxon>Pentapetalae</taxon>
        <taxon>rosids</taxon>
        <taxon>fabids</taxon>
        <taxon>Fabales</taxon>
        <taxon>Fabaceae</taxon>
        <taxon>Papilionoideae</taxon>
        <taxon>50 kb inversion clade</taxon>
        <taxon>NPAAA clade</taxon>
        <taxon>Hologalegina</taxon>
        <taxon>IRL clade</taxon>
        <taxon>Trifolieae</taxon>
        <taxon>Trifolium</taxon>
    </lineage>
</organism>